<dbReference type="InterPro" id="IPR012003">
    <property type="entry name" value="ATP_PFK_prok-type"/>
</dbReference>
<dbReference type="SUPFAM" id="SSF53784">
    <property type="entry name" value="Phosphofructokinase"/>
    <property type="match status" value="1"/>
</dbReference>
<keyword evidence="3" id="KW-0963">Cytoplasm</keyword>
<sequence>MKIGFLTSGGDCQALNAAMRGTAKYLYEKERNKVEFYGFLDGYKGLIRGNYKKMKIDDFEDILNLGGSVIGNSRTPFKLINEPDEEGRDKVKSMIDTYKKTGLDCLVVAGGNGSHKTANLLFEKGLNVVTLPKTIDNDLEGIDVSFGFQSAIDVATDYIDKLQSTAKSHGRVFVVEVMGHKTGWLTLHAGIASNSDIILIPEIPYDINAVVKDIEEKEKRGKKYIIIAAAEGIISKEESLLTKKELKKKRKEGGNLIAAERLARELEPYVDKEIRTASIGHIQRGGNPCAYDRVLATRLGVMAGELIENKKYGYMATFVDNKISSVPLSDVAGKTKMVNIDNQLVLQAKKLGICLGE</sequence>
<comment type="caution">
    <text evidence="11">The sequence shown here is derived from an EMBL/GenBank/DDBJ whole genome shotgun (WGS) entry which is preliminary data.</text>
</comment>
<evidence type="ECO:0000256" key="1">
    <source>
        <dbReference type="ARBA" id="ARBA00001946"/>
    </source>
</evidence>
<dbReference type="PANTHER" id="PTHR13697:SF52">
    <property type="entry name" value="ATP-DEPENDENT 6-PHOSPHOFRUCTOKINASE 3"/>
    <property type="match status" value="1"/>
</dbReference>
<dbReference type="NCBIfam" id="NF002872">
    <property type="entry name" value="PRK03202.1"/>
    <property type="match status" value="1"/>
</dbReference>
<keyword evidence="6" id="KW-0418">Kinase</keyword>
<evidence type="ECO:0000256" key="3">
    <source>
        <dbReference type="ARBA" id="ARBA00022490"/>
    </source>
</evidence>
<dbReference type="InterPro" id="IPR015912">
    <property type="entry name" value="Phosphofructokinase_CS"/>
</dbReference>
<comment type="pathway">
    <text evidence="2">Carbohydrate degradation; glycolysis; D-glyceraldehyde 3-phosphate and glycerone phosphate from D-glucose: step 3/4.</text>
</comment>
<keyword evidence="12" id="KW-1185">Reference proteome</keyword>
<evidence type="ECO:0000256" key="5">
    <source>
        <dbReference type="ARBA" id="ARBA00022723"/>
    </source>
</evidence>
<keyword evidence="4 11" id="KW-0808">Transferase</keyword>
<evidence type="ECO:0000256" key="4">
    <source>
        <dbReference type="ARBA" id="ARBA00022679"/>
    </source>
</evidence>
<keyword evidence="5" id="KW-0479">Metal-binding</keyword>
<evidence type="ECO:0000313" key="11">
    <source>
        <dbReference type="EMBL" id="MBC5666862.1"/>
    </source>
</evidence>
<dbReference type="PIRSF" id="PIRSF000532">
    <property type="entry name" value="ATP_PFK_prok"/>
    <property type="match status" value="1"/>
</dbReference>
<proteinExistence type="inferred from homology"/>
<dbReference type="InterPro" id="IPR035966">
    <property type="entry name" value="PKF_sf"/>
</dbReference>
<evidence type="ECO:0000256" key="6">
    <source>
        <dbReference type="ARBA" id="ARBA00022777"/>
    </source>
</evidence>
<dbReference type="Proteomes" id="UP000597877">
    <property type="component" value="Unassembled WGS sequence"/>
</dbReference>
<dbReference type="RefSeq" id="WP_021953273.1">
    <property type="nucleotide sequence ID" value="NZ_JACOOZ010000002.1"/>
</dbReference>
<organism evidence="11 12">
    <name type="scientific">Eubacterium segne</name>
    <dbReference type="NCBI Taxonomy" id="2763045"/>
    <lineage>
        <taxon>Bacteria</taxon>
        <taxon>Bacillati</taxon>
        <taxon>Bacillota</taxon>
        <taxon>Clostridia</taxon>
        <taxon>Eubacteriales</taxon>
        <taxon>Eubacteriaceae</taxon>
        <taxon>Eubacterium</taxon>
    </lineage>
</organism>
<protein>
    <submittedName>
        <fullName evidence="11">ATP-dependent 6-phosphofructokinase</fullName>
        <ecNumber evidence="11">2.7.1.11</ecNumber>
    </submittedName>
</protein>
<comment type="similarity">
    <text evidence="9">Belongs to the phosphofructokinase type A (PFKA) family.</text>
</comment>
<dbReference type="Pfam" id="PF00365">
    <property type="entry name" value="PFK"/>
    <property type="match status" value="1"/>
</dbReference>
<dbReference type="InterPro" id="IPR022953">
    <property type="entry name" value="ATP_PFK"/>
</dbReference>
<evidence type="ECO:0000256" key="9">
    <source>
        <dbReference type="ARBA" id="ARBA00038478"/>
    </source>
</evidence>
<name>A0ABR7EZU2_9FIRM</name>
<dbReference type="EMBL" id="JACOOZ010000002">
    <property type="protein sequence ID" value="MBC5666862.1"/>
    <property type="molecule type" value="Genomic_DNA"/>
</dbReference>
<dbReference type="PRINTS" id="PR00476">
    <property type="entry name" value="PHFRCTKINASE"/>
</dbReference>
<keyword evidence="8" id="KW-0324">Glycolysis</keyword>
<dbReference type="EC" id="2.7.1.11" evidence="11"/>
<dbReference type="PROSITE" id="PS00433">
    <property type="entry name" value="PHOSPHOFRUCTOKINASE"/>
    <property type="match status" value="1"/>
</dbReference>
<evidence type="ECO:0000259" key="10">
    <source>
        <dbReference type="Pfam" id="PF00365"/>
    </source>
</evidence>
<keyword evidence="7" id="KW-0460">Magnesium</keyword>
<reference evidence="11 12" key="1">
    <citation type="submission" date="2020-08" db="EMBL/GenBank/DDBJ databases">
        <title>Genome public.</title>
        <authorList>
            <person name="Liu C."/>
            <person name="Sun Q."/>
        </authorList>
    </citation>
    <scope>NUCLEOTIDE SEQUENCE [LARGE SCALE GENOMIC DNA]</scope>
    <source>
        <strain evidence="11 12">BX4</strain>
    </source>
</reference>
<dbReference type="Gene3D" id="3.40.50.450">
    <property type="match status" value="1"/>
</dbReference>
<comment type="cofactor">
    <cofactor evidence="1">
        <name>Mg(2+)</name>
        <dbReference type="ChEBI" id="CHEBI:18420"/>
    </cofactor>
</comment>
<dbReference type="InterPro" id="IPR000023">
    <property type="entry name" value="Phosphofructokinase_dom"/>
</dbReference>
<evidence type="ECO:0000256" key="7">
    <source>
        <dbReference type="ARBA" id="ARBA00022842"/>
    </source>
</evidence>
<evidence type="ECO:0000256" key="8">
    <source>
        <dbReference type="ARBA" id="ARBA00023152"/>
    </source>
</evidence>
<dbReference type="Gene3D" id="3.40.50.460">
    <property type="entry name" value="Phosphofructokinase domain"/>
    <property type="match status" value="1"/>
</dbReference>
<dbReference type="PANTHER" id="PTHR13697">
    <property type="entry name" value="PHOSPHOFRUCTOKINASE"/>
    <property type="match status" value="1"/>
</dbReference>
<feature type="domain" description="Phosphofructokinase" evidence="10">
    <location>
        <begin position="2"/>
        <end position="306"/>
    </location>
</feature>
<evidence type="ECO:0000256" key="2">
    <source>
        <dbReference type="ARBA" id="ARBA00004679"/>
    </source>
</evidence>
<gene>
    <name evidence="11" type="ORF">H8S00_02485</name>
</gene>
<accession>A0ABR7EZU2</accession>
<dbReference type="GO" id="GO:0003872">
    <property type="term" value="F:6-phosphofructokinase activity"/>
    <property type="evidence" value="ECO:0007669"/>
    <property type="project" value="UniProtKB-EC"/>
</dbReference>
<evidence type="ECO:0000313" key="12">
    <source>
        <dbReference type="Proteomes" id="UP000597877"/>
    </source>
</evidence>